<dbReference type="Pfam" id="PF07508">
    <property type="entry name" value="Recombinase"/>
    <property type="match status" value="1"/>
</dbReference>
<dbReference type="AlphaFoldDB" id="A0A9X9WMW3"/>
<evidence type="ECO:0000313" key="4">
    <source>
        <dbReference type="EMBL" id="MBR0661673.1"/>
    </source>
</evidence>
<accession>A0A9X9WMW3</accession>
<dbReference type="GO" id="GO:0000150">
    <property type="term" value="F:DNA strand exchange activity"/>
    <property type="evidence" value="ECO:0007669"/>
    <property type="project" value="InterPro"/>
</dbReference>
<dbReference type="SUPFAM" id="SSF53041">
    <property type="entry name" value="Resolvase-like"/>
    <property type="match status" value="1"/>
</dbReference>
<feature type="domain" description="Resolvase/invertase-type recombinase catalytic" evidence="2">
    <location>
        <begin position="4"/>
        <end position="152"/>
    </location>
</feature>
<feature type="domain" description="Recombinase" evidence="3">
    <location>
        <begin position="160"/>
        <end position="295"/>
    </location>
</feature>
<proteinExistence type="predicted"/>
<reference evidence="4" key="3">
    <citation type="journal article" date="2021" name="Syst. Appl. Microbiol.">
        <title>Roseomonas hellenica sp. nov., isolated from roots of wild-growing Alkanna tinctoria.</title>
        <authorList>
            <person name="Rat A."/>
            <person name="Naranjo H.D."/>
            <person name="Lebbe L."/>
            <person name="Cnockaert M."/>
            <person name="Krigas N."/>
            <person name="Grigoriadou K."/>
            <person name="Maloupa E."/>
            <person name="Willems A."/>
        </authorList>
    </citation>
    <scope>NUCLEOTIDE SEQUENCE</scope>
    <source>
        <strain evidence="4">LMG 31161</strain>
    </source>
</reference>
<dbReference type="PROSITE" id="PS51736">
    <property type="entry name" value="RECOMBINASES_3"/>
    <property type="match status" value="1"/>
</dbReference>
<dbReference type="CDD" id="cd00338">
    <property type="entry name" value="Ser_Recombinase"/>
    <property type="match status" value="1"/>
</dbReference>
<dbReference type="PANTHER" id="PTHR30461">
    <property type="entry name" value="DNA-INVERTASE FROM LAMBDOID PROPHAGE"/>
    <property type="match status" value="1"/>
</dbReference>
<keyword evidence="1" id="KW-0175">Coiled coil</keyword>
<dbReference type="Gene3D" id="3.40.50.1390">
    <property type="entry name" value="Resolvase, N-terminal catalytic domain"/>
    <property type="match status" value="1"/>
</dbReference>
<dbReference type="EMBL" id="JAAEDK010000060">
    <property type="protein sequence ID" value="MBR0661673.1"/>
    <property type="molecule type" value="Genomic_DNA"/>
</dbReference>
<protein>
    <submittedName>
        <fullName evidence="4">Recombinase family protein</fullName>
    </submittedName>
</protein>
<sequence>MIQRCAIYARYSSENQRVASIEDQVRVCRARAEREGWQVVGAFTDHAVSGATALRPGYQALLRALRAGEVDVVLTESLDRLSRDQEHIAGFFKQARFAGARIVTLAEGEISELHVGLKGTMGALYLKDLADKTRRGLEGRVREGRSGGGVCYGYRVVRGPIGRDGEPERGLREIDAPQAAVVQRVFREFAAGQSPIAIAKRLNAEGIPGPRGGLWSDGALRGHARVGTGLLRNEIYVGRLVWNRRRWIKDPTTGRRLARQNAAEAVVAEDVPDLRIIDQELWDRVQVRLAEAARPQCSPAGQRSGDDQLWQYRRPRHLLSGKVVCGACGGGFVASARDYLACKAAFRQGACDNAVRLRRPHLEAQVLAALGSELMQPDLVAEFVAEFTRELNRLVAEMTAGTDGKRRELESVRRKLAGLVDAIADGLRAPGLQGRLDELEARKATLEAEIAAAGQGSALPRLHPNIAGLYRERVARLREALEADEGGDLLEEARALIDRVEVHPPAEPGGPPRLELIGELTAMLRAAGVGGERGPRTAKSPLAAANGLDVFLGTRSVDAGTGFEPVTFRL</sequence>
<dbReference type="InterPro" id="IPR025827">
    <property type="entry name" value="Zn_ribbon_recom_dom"/>
</dbReference>
<evidence type="ECO:0000313" key="7">
    <source>
        <dbReference type="Proteomes" id="UP001138708"/>
    </source>
</evidence>
<reference evidence="5 6" key="2">
    <citation type="submission" date="2020-02" db="EMBL/GenBank/DDBJ databases">
        <authorList>
            <person name="Sun Q."/>
            <person name="Inoue M."/>
        </authorList>
    </citation>
    <scope>NUCLEOTIDE SEQUENCE [LARGE SCALE GENOMIC DNA]</scope>
    <source>
        <strain evidence="5 6">KCTC 22478</strain>
    </source>
</reference>
<reference evidence="4" key="1">
    <citation type="submission" date="2020-01" db="EMBL/GenBank/DDBJ databases">
        <authorList>
            <person name="Rat A."/>
        </authorList>
    </citation>
    <scope>NUCLEOTIDE SEQUENCE</scope>
    <source>
        <strain evidence="4">LMG 31161</strain>
    </source>
</reference>
<evidence type="ECO:0000313" key="5">
    <source>
        <dbReference type="EMBL" id="NKE20160.1"/>
    </source>
</evidence>
<evidence type="ECO:0000313" key="6">
    <source>
        <dbReference type="Proteomes" id="UP000746741"/>
    </source>
</evidence>
<dbReference type="Pfam" id="PF00239">
    <property type="entry name" value="Resolvase"/>
    <property type="match status" value="1"/>
</dbReference>
<dbReference type="PANTHER" id="PTHR30461:SF23">
    <property type="entry name" value="DNA RECOMBINASE-RELATED"/>
    <property type="match status" value="1"/>
</dbReference>
<gene>
    <name evidence="5" type="ORF">GWK15_24610</name>
    <name evidence="4" type="ORF">GXW75_20630</name>
</gene>
<dbReference type="Proteomes" id="UP000746741">
    <property type="component" value="Unassembled WGS sequence"/>
</dbReference>
<dbReference type="Pfam" id="PF13408">
    <property type="entry name" value="Zn_ribbon_recom"/>
    <property type="match status" value="1"/>
</dbReference>
<dbReference type="InterPro" id="IPR038109">
    <property type="entry name" value="DNA_bind_recomb_sf"/>
</dbReference>
<dbReference type="GO" id="GO:0003677">
    <property type="term" value="F:DNA binding"/>
    <property type="evidence" value="ECO:0007669"/>
    <property type="project" value="InterPro"/>
</dbReference>
<name>A0A9X9WMW3_9PROT</name>
<keyword evidence="6" id="KW-1185">Reference proteome</keyword>
<evidence type="ECO:0000256" key="1">
    <source>
        <dbReference type="SAM" id="Coils"/>
    </source>
</evidence>
<feature type="coiled-coil region" evidence="1">
    <location>
        <begin position="429"/>
        <end position="456"/>
    </location>
</feature>
<dbReference type="PROSITE" id="PS51737">
    <property type="entry name" value="RECOMBINASE_DNA_BIND"/>
    <property type="match status" value="1"/>
</dbReference>
<dbReference type="InterPro" id="IPR036162">
    <property type="entry name" value="Resolvase-like_N_sf"/>
</dbReference>
<dbReference type="Gene3D" id="3.90.1750.20">
    <property type="entry name" value="Putative Large Serine Recombinase, Chain B, Domain 2"/>
    <property type="match status" value="1"/>
</dbReference>
<dbReference type="InterPro" id="IPR050639">
    <property type="entry name" value="SSR_resolvase"/>
</dbReference>
<evidence type="ECO:0000259" key="2">
    <source>
        <dbReference type="PROSITE" id="PS51736"/>
    </source>
</evidence>
<dbReference type="InterPro" id="IPR011109">
    <property type="entry name" value="DNA_bind_recombinase_dom"/>
</dbReference>
<comment type="caution">
    <text evidence="4">The sequence shown here is derived from an EMBL/GenBank/DDBJ whole genome shotgun (WGS) entry which is preliminary data.</text>
</comment>
<dbReference type="EMBL" id="JAAVUP010000021">
    <property type="protein sequence ID" value="NKE20160.1"/>
    <property type="molecule type" value="Genomic_DNA"/>
</dbReference>
<organism evidence="4 7">
    <name type="scientific">Neoroseomonas oryzicola</name>
    <dbReference type="NCBI Taxonomy" id="535904"/>
    <lineage>
        <taxon>Bacteria</taxon>
        <taxon>Pseudomonadati</taxon>
        <taxon>Pseudomonadota</taxon>
        <taxon>Alphaproteobacteria</taxon>
        <taxon>Acetobacterales</taxon>
        <taxon>Acetobacteraceae</taxon>
        <taxon>Neoroseomonas</taxon>
    </lineage>
</organism>
<dbReference type="Proteomes" id="UP001138708">
    <property type="component" value="Unassembled WGS sequence"/>
</dbReference>
<evidence type="ECO:0000259" key="3">
    <source>
        <dbReference type="PROSITE" id="PS51737"/>
    </source>
</evidence>
<dbReference type="InterPro" id="IPR006119">
    <property type="entry name" value="Resolv_N"/>
</dbReference>
<dbReference type="SMART" id="SM00857">
    <property type="entry name" value="Resolvase"/>
    <property type="match status" value="1"/>
</dbReference>